<evidence type="ECO:0000313" key="2">
    <source>
        <dbReference type="Proteomes" id="UP000196531"/>
    </source>
</evidence>
<gene>
    <name evidence="1" type="ORF">A9Q84_17985</name>
</gene>
<dbReference type="Proteomes" id="UP000196531">
    <property type="component" value="Unassembled WGS sequence"/>
</dbReference>
<sequence length="248" mass="29303">MKLIFLLSILFIMNPLRLQAVENIYIYSYYKDPPYLLANRNGLLNDFTNSLNRLAAGKFHFLFVPANKLRIDLILKNQEEAIIPFVNPFWVGDSNMSKFHWSKPLLHDQNILISNKSKKIEVEKLSLLKKASLAGIYGHRYKVLGEFISKENLIRKDYSQFLQCLKLVSNKKMDMTVIPESIYKQLIQQVELRDELYQARDPLFVFDRRILMTKSLTNHYKDVMGLIHQLSNDQMWKKTILKYRLKMP</sequence>
<comment type="caution">
    <text evidence="1">The sequence shown here is derived from an EMBL/GenBank/DDBJ whole genome shotgun (WGS) entry which is preliminary data.</text>
</comment>
<proteinExistence type="predicted"/>
<accession>A0A1Y5F3V9</accession>
<organism evidence="1 2">
    <name type="scientific">Halobacteriovorax marinus</name>
    <dbReference type="NCBI Taxonomy" id="97084"/>
    <lineage>
        <taxon>Bacteria</taxon>
        <taxon>Pseudomonadati</taxon>
        <taxon>Bdellovibrionota</taxon>
        <taxon>Bacteriovoracia</taxon>
        <taxon>Bacteriovoracales</taxon>
        <taxon>Halobacteriovoraceae</taxon>
        <taxon>Halobacteriovorax</taxon>
    </lineage>
</organism>
<reference evidence="2" key="1">
    <citation type="journal article" date="2017" name="Proc. Natl. Acad. Sci. U.S.A.">
        <title>Simulation of Deepwater Horizon oil plume reveals substrate specialization within a complex community of hydrocarbon-degraders.</title>
        <authorList>
            <person name="Hu P."/>
            <person name="Dubinsky E.A."/>
            <person name="Probst A.J."/>
            <person name="Wang J."/>
            <person name="Sieber C.M.K."/>
            <person name="Tom L.M."/>
            <person name="Gardinali P."/>
            <person name="Banfield J.F."/>
            <person name="Atlas R.M."/>
            <person name="Andersen G.L."/>
        </authorList>
    </citation>
    <scope>NUCLEOTIDE SEQUENCE [LARGE SCALE GENOMIC DNA]</scope>
</reference>
<dbReference type="Gene3D" id="3.40.190.10">
    <property type="entry name" value="Periplasmic binding protein-like II"/>
    <property type="match status" value="2"/>
</dbReference>
<evidence type="ECO:0000313" key="1">
    <source>
        <dbReference type="EMBL" id="OUR94193.1"/>
    </source>
</evidence>
<dbReference type="AlphaFoldDB" id="A0A1Y5F3V9"/>
<evidence type="ECO:0008006" key="3">
    <source>
        <dbReference type="Google" id="ProtNLM"/>
    </source>
</evidence>
<dbReference type="EMBL" id="MAAO01000011">
    <property type="protein sequence ID" value="OUR94193.1"/>
    <property type="molecule type" value="Genomic_DNA"/>
</dbReference>
<protein>
    <recommendedName>
        <fullName evidence="3">Solute-binding protein family 3/N-terminal domain-containing protein</fullName>
    </recommendedName>
</protein>
<name>A0A1Y5F3V9_9BACT</name>
<dbReference type="SUPFAM" id="SSF53850">
    <property type="entry name" value="Periplasmic binding protein-like II"/>
    <property type="match status" value="1"/>
</dbReference>